<feature type="region of interest" description="Disordered" evidence="3">
    <location>
        <begin position="26"/>
        <end position="66"/>
    </location>
</feature>
<dbReference type="EnsemblMetazoa" id="SCAU013002-RA">
    <property type="protein sequence ID" value="SCAU013002-PA"/>
    <property type="gene ID" value="SCAU013002"/>
</dbReference>
<keyword evidence="6" id="KW-1185">Reference proteome</keyword>
<dbReference type="GO" id="GO:0006261">
    <property type="term" value="P:DNA-templated DNA replication"/>
    <property type="evidence" value="ECO:0007669"/>
    <property type="project" value="TreeGrafter"/>
</dbReference>
<gene>
    <name evidence="5" type="primary">106080913</name>
</gene>
<feature type="compositionally biased region" description="Acidic residues" evidence="3">
    <location>
        <begin position="37"/>
        <end position="54"/>
    </location>
</feature>
<sequence>MASEDLFAEDFSEEIISELEQDYVVEEADANDHEDLPIEESADDAAPTEEDMANTEETQSNISKSTTVAAAAAASNEEKLFQLPLTRVRNIMKLDPDLHIASNEAVFLVTRATELFIRSLGVESYTFTAQAKKKTIQKRDVDLAISAVDSLMFLDGAMTF</sequence>
<feature type="compositionally biased region" description="Polar residues" evidence="3">
    <location>
        <begin position="55"/>
        <end position="66"/>
    </location>
</feature>
<proteinExistence type="predicted"/>
<dbReference type="AlphaFoldDB" id="A0A1I8Q1I9"/>
<dbReference type="GO" id="GO:0008622">
    <property type="term" value="C:epsilon DNA polymerase complex"/>
    <property type="evidence" value="ECO:0007669"/>
    <property type="project" value="TreeGrafter"/>
</dbReference>
<dbReference type="Gene3D" id="1.10.20.10">
    <property type="entry name" value="Histone, subunit A"/>
    <property type="match status" value="1"/>
</dbReference>
<dbReference type="InterPro" id="IPR003958">
    <property type="entry name" value="CBFA_NFYB_domain"/>
</dbReference>
<evidence type="ECO:0000259" key="4">
    <source>
        <dbReference type="Pfam" id="PF00808"/>
    </source>
</evidence>
<comment type="subcellular location">
    <subcellularLocation>
        <location evidence="1">Nucleus</location>
    </subcellularLocation>
</comment>
<dbReference type="PANTHER" id="PTHR10252:SF79">
    <property type="entry name" value="DNA POLYMERASE EPSILON SUBUNIT 4"/>
    <property type="match status" value="1"/>
</dbReference>
<evidence type="ECO:0000313" key="5">
    <source>
        <dbReference type="EnsemblMetazoa" id="SCAU013002-PA"/>
    </source>
</evidence>
<evidence type="ECO:0000256" key="1">
    <source>
        <dbReference type="ARBA" id="ARBA00004123"/>
    </source>
</evidence>
<dbReference type="STRING" id="35570.A0A1I8Q1I9"/>
<evidence type="ECO:0000256" key="2">
    <source>
        <dbReference type="ARBA" id="ARBA00023242"/>
    </source>
</evidence>
<accession>A0A1I8Q1I9</accession>
<organism evidence="5 6">
    <name type="scientific">Stomoxys calcitrans</name>
    <name type="common">Stable fly</name>
    <name type="synonym">Conops calcitrans</name>
    <dbReference type="NCBI Taxonomy" id="35570"/>
    <lineage>
        <taxon>Eukaryota</taxon>
        <taxon>Metazoa</taxon>
        <taxon>Ecdysozoa</taxon>
        <taxon>Arthropoda</taxon>
        <taxon>Hexapoda</taxon>
        <taxon>Insecta</taxon>
        <taxon>Pterygota</taxon>
        <taxon>Neoptera</taxon>
        <taxon>Endopterygota</taxon>
        <taxon>Diptera</taxon>
        <taxon>Brachycera</taxon>
        <taxon>Muscomorpha</taxon>
        <taxon>Muscoidea</taxon>
        <taxon>Muscidae</taxon>
        <taxon>Stomoxys</taxon>
    </lineage>
</organism>
<dbReference type="GO" id="GO:0046982">
    <property type="term" value="F:protein heterodimerization activity"/>
    <property type="evidence" value="ECO:0007669"/>
    <property type="project" value="InterPro"/>
</dbReference>
<dbReference type="OrthoDB" id="636685at2759"/>
<dbReference type="KEGG" id="scac:106080913"/>
<keyword evidence="2" id="KW-0539">Nucleus</keyword>
<dbReference type="PANTHER" id="PTHR10252">
    <property type="entry name" value="HISTONE-LIKE TRANSCRIPTION FACTOR CCAAT-RELATED"/>
    <property type="match status" value="1"/>
</dbReference>
<dbReference type="VEuPathDB" id="VectorBase:SCAU013002"/>
<dbReference type="Proteomes" id="UP000095300">
    <property type="component" value="Unassembled WGS sequence"/>
</dbReference>
<dbReference type="Pfam" id="PF00808">
    <property type="entry name" value="CBFD_NFYB_HMF"/>
    <property type="match status" value="1"/>
</dbReference>
<dbReference type="SUPFAM" id="SSF47113">
    <property type="entry name" value="Histone-fold"/>
    <property type="match status" value="1"/>
</dbReference>
<dbReference type="CDD" id="cd22929">
    <property type="entry name" value="HFD_POLE4-like"/>
    <property type="match status" value="1"/>
</dbReference>
<reference evidence="5" key="1">
    <citation type="submission" date="2020-05" db="UniProtKB">
        <authorList>
            <consortium name="EnsemblMetazoa"/>
        </authorList>
    </citation>
    <scope>IDENTIFICATION</scope>
    <source>
        <strain evidence="5">USDA</strain>
    </source>
</reference>
<dbReference type="InterPro" id="IPR009072">
    <property type="entry name" value="Histone-fold"/>
</dbReference>
<evidence type="ECO:0000256" key="3">
    <source>
        <dbReference type="SAM" id="MobiDB-lite"/>
    </source>
</evidence>
<evidence type="ECO:0000313" key="6">
    <source>
        <dbReference type="Proteomes" id="UP000095300"/>
    </source>
</evidence>
<feature type="domain" description="Transcription factor CBF/NF-Y/archaeal histone" evidence="4">
    <location>
        <begin position="82"/>
        <end position="145"/>
    </location>
</feature>
<name>A0A1I8Q1I9_STOCA</name>
<dbReference type="InterPro" id="IPR050568">
    <property type="entry name" value="Transcr_DNA_Rep_Reg"/>
</dbReference>
<protein>
    <recommendedName>
        <fullName evidence="4">Transcription factor CBF/NF-Y/archaeal histone domain-containing protein</fullName>
    </recommendedName>
</protein>